<dbReference type="OrthoDB" id="1656098at2"/>
<evidence type="ECO:0000313" key="2">
    <source>
        <dbReference type="EMBL" id="SDE67819.1"/>
    </source>
</evidence>
<name>A0A1G7EVZ7_9BACL</name>
<reference evidence="2 3" key="1">
    <citation type="submission" date="2016-10" db="EMBL/GenBank/DDBJ databases">
        <authorList>
            <person name="de Groot N.N."/>
        </authorList>
    </citation>
    <scope>NUCLEOTIDE SEQUENCE [LARGE SCALE GENOMIC DNA]</scope>
    <source>
        <strain evidence="2 3">CGMCC 1.6762</strain>
    </source>
</reference>
<accession>A0A1G7EVZ7</accession>
<evidence type="ECO:0000313" key="3">
    <source>
        <dbReference type="Proteomes" id="UP000198823"/>
    </source>
</evidence>
<evidence type="ECO:0008006" key="4">
    <source>
        <dbReference type="Google" id="ProtNLM"/>
    </source>
</evidence>
<protein>
    <recommendedName>
        <fullName evidence="4">Toxin regulator</fullName>
    </recommendedName>
</protein>
<dbReference type="EMBL" id="FNAR01000015">
    <property type="protein sequence ID" value="SDE67819.1"/>
    <property type="molecule type" value="Genomic_DNA"/>
</dbReference>
<sequence length="248" mass="28144">MKVNWKSKKFWIQILIVFVVFFLITSLSGNASEKEQLLAEKDKELSSLQAKYDDLNGKLREKEGKIKDLEAKVEEAEPWFELSEAERQRKIDEEKVKKEAEEAAAKKKAEEEEAKAKKKAAEEAARKEAEEKEAKRKAEEEAKKGYETGITYDQLARTPDDYIGKKVKFHGKVIQVMEGDGTTQIRFAVNEDYDTIIYGEFDSSIVDSRILEDDVITIMGISSGLLTYESTMGASISIPGIMIDKIEQ</sequence>
<dbReference type="RefSeq" id="WP_092097755.1">
    <property type="nucleotide sequence ID" value="NZ_FNAR01000015.1"/>
</dbReference>
<dbReference type="AlphaFoldDB" id="A0A1G7EVZ7"/>
<evidence type="ECO:0000256" key="1">
    <source>
        <dbReference type="SAM" id="MobiDB-lite"/>
    </source>
</evidence>
<proteinExistence type="predicted"/>
<dbReference type="STRING" id="426756.SAMN04488126_11545"/>
<gene>
    <name evidence="2" type="ORF">SAMN04488126_11545</name>
</gene>
<organism evidence="2 3">
    <name type="scientific">Bhargavaea beijingensis</name>
    <dbReference type="NCBI Taxonomy" id="426756"/>
    <lineage>
        <taxon>Bacteria</taxon>
        <taxon>Bacillati</taxon>
        <taxon>Bacillota</taxon>
        <taxon>Bacilli</taxon>
        <taxon>Bacillales</taxon>
        <taxon>Caryophanaceae</taxon>
        <taxon>Bhargavaea</taxon>
    </lineage>
</organism>
<feature type="region of interest" description="Disordered" evidence="1">
    <location>
        <begin position="122"/>
        <end position="142"/>
    </location>
</feature>
<dbReference type="Proteomes" id="UP000198823">
    <property type="component" value="Unassembled WGS sequence"/>
</dbReference>